<evidence type="ECO:0000256" key="2">
    <source>
        <dbReference type="ARBA" id="ARBA00010138"/>
    </source>
</evidence>
<evidence type="ECO:0000256" key="9">
    <source>
        <dbReference type="PIRSR" id="PIRSR000485-1"/>
    </source>
</evidence>
<feature type="binding site" evidence="7 10">
    <location>
        <position position="255"/>
    </location>
    <ligand>
        <name>[4Fe-4S] cluster</name>
        <dbReference type="ChEBI" id="CHEBI:49883"/>
    </ligand>
</feature>
<dbReference type="PANTHER" id="PTHR11907">
    <property type="entry name" value="AMIDOPHOSPHORIBOSYLTRANSFERASE"/>
    <property type="match status" value="1"/>
</dbReference>
<feature type="binding site" evidence="7 10">
    <location>
        <position position="455"/>
    </location>
    <ligand>
        <name>[4Fe-4S] cluster</name>
        <dbReference type="ChEBI" id="CHEBI:49883"/>
    </ligand>
</feature>
<evidence type="ECO:0000256" key="3">
    <source>
        <dbReference type="ARBA" id="ARBA00022676"/>
    </source>
</evidence>
<feature type="domain" description="Glutamine amidotransferase type-2" evidence="11">
    <location>
        <begin position="21"/>
        <end position="239"/>
    </location>
</feature>
<gene>
    <name evidence="7" type="primary">purF</name>
    <name evidence="12" type="ORF">ENW48_11015</name>
</gene>
<dbReference type="Gene3D" id="3.40.50.2020">
    <property type="match status" value="1"/>
</dbReference>
<dbReference type="SUPFAM" id="SSF53271">
    <property type="entry name" value="PRTase-like"/>
    <property type="match status" value="1"/>
</dbReference>
<proteinExistence type="inferred from homology"/>
<dbReference type="InterPro" id="IPR029055">
    <property type="entry name" value="Ntn_hydrolases_N"/>
</dbReference>
<dbReference type="SUPFAM" id="SSF56235">
    <property type="entry name" value="N-terminal nucleophile aminohydrolases (Ntn hydrolases)"/>
    <property type="match status" value="1"/>
</dbReference>
<sequence length="492" mass="54189">MTLALDQPPGHPTLLTPREKCGVFGIYGHPEAARLAYFGLYALQHRGQESCGIVTGDGCRMRSHRGLGLVPEVFNRELLEKLPGHLAIGHVRYSTTGSTLLINAQPFVVQHGGQMLAIGHNGTLTNARDIRQRLEESGSIFQSTMDTEVIVHLMARHKKNGLVDALVAALSEVKGSYCLVLATAATVIAARDPRGFRPLSLGALDSAWVVASETCAFDLVQADYFRDVEPGEIIVLDRHGLHSYKPFPPETPKHCIFEFIYFARPDSRIFGKSVYQVRKRLGACLAREHPLTADLVMPFPDSGTYAALGFAEATGIPFEMGVIRNHYVGRTFIQPSQTMRDFAVRVKLNPVKEILQGKRVIVVEDSIIRGTTTRSRIKSLREAGATEVSLLVSCPPHRFPCFYGIDFSTKGELIASRQNIEQIRDFLGLDYLGYLSVDAMVEATQIQPGNFCLSCFTGDYPVPLEASFSKTCFEDDICSPGPVEAEAACNRR</sequence>
<dbReference type="InterPro" id="IPR000836">
    <property type="entry name" value="PRTase_dom"/>
</dbReference>
<dbReference type="GO" id="GO:0009113">
    <property type="term" value="P:purine nucleobase biosynthetic process"/>
    <property type="evidence" value="ECO:0007669"/>
    <property type="project" value="UniProtKB-UniRule"/>
</dbReference>
<dbReference type="UniPathway" id="UPA00074">
    <property type="reaction ID" value="UER00124"/>
</dbReference>
<protein>
    <recommendedName>
        <fullName evidence="7">Amidophosphoribosyltransferase</fullName>
        <shortName evidence="7">ATase</shortName>
        <ecNumber evidence="7">2.4.2.14</ecNumber>
    </recommendedName>
    <alternativeName>
        <fullName evidence="7">Glutamine phosphoribosylpyrophosphate amidotransferase</fullName>
        <shortName evidence="7">GPATase</shortName>
    </alternativeName>
</protein>
<keyword evidence="5 7" id="KW-0658">Purine biosynthesis</keyword>
<dbReference type="GO" id="GO:0051539">
    <property type="term" value="F:4 iron, 4 sulfur cluster binding"/>
    <property type="evidence" value="ECO:0007669"/>
    <property type="project" value="UniProtKB-KW"/>
</dbReference>
<keyword evidence="4 7" id="KW-0808">Transferase</keyword>
<dbReference type="EMBL" id="DTKJ01000074">
    <property type="protein sequence ID" value="HGZ12725.1"/>
    <property type="molecule type" value="Genomic_DNA"/>
</dbReference>
<reference evidence="12" key="1">
    <citation type="journal article" date="2020" name="mSystems">
        <title>Genome- and Community-Level Interaction Insights into Carbon Utilization and Element Cycling Functions of Hydrothermarchaeota in Hydrothermal Sediment.</title>
        <authorList>
            <person name="Zhou Z."/>
            <person name="Liu Y."/>
            <person name="Xu W."/>
            <person name="Pan J."/>
            <person name="Luo Z.H."/>
            <person name="Li M."/>
        </authorList>
    </citation>
    <scope>NUCLEOTIDE SEQUENCE [LARGE SCALE GENOMIC DNA]</scope>
    <source>
        <strain evidence="12">SpSt-853</strain>
    </source>
</reference>
<evidence type="ECO:0000256" key="10">
    <source>
        <dbReference type="PIRSR" id="PIRSR000485-3"/>
    </source>
</evidence>
<evidence type="ECO:0000259" key="11">
    <source>
        <dbReference type="PROSITE" id="PS51278"/>
    </source>
</evidence>
<comment type="caution">
    <text evidence="7">Lacks conserved residue(s) required for the propagation of feature annotation.</text>
</comment>
<dbReference type="NCBIfam" id="TIGR01134">
    <property type="entry name" value="purF"/>
    <property type="match status" value="1"/>
</dbReference>
<keyword evidence="7 10" id="KW-0408">Iron</keyword>
<dbReference type="InterPro" id="IPR029057">
    <property type="entry name" value="PRTase-like"/>
</dbReference>
<dbReference type="HAMAP" id="MF_01931">
    <property type="entry name" value="PurF"/>
    <property type="match status" value="1"/>
</dbReference>
<dbReference type="AlphaFoldDB" id="A0A7C5EXW8"/>
<name>A0A7C5EXW8_9BACT</name>
<organism evidence="12">
    <name type="scientific">Desulfobacca acetoxidans</name>
    <dbReference type="NCBI Taxonomy" id="60893"/>
    <lineage>
        <taxon>Bacteria</taxon>
        <taxon>Pseudomonadati</taxon>
        <taxon>Thermodesulfobacteriota</taxon>
        <taxon>Desulfobaccia</taxon>
        <taxon>Desulfobaccales</taxon>
        <taxon>Desulfobaccaceae</taxon>
        <taxon>Desulfobacca</taxon>
    </lineage>
</organism>
<dbReference type="CDD" id="cd06223">
    <property type="entry name" value="PRTases_typeI"/>
    <property type="match status" value="1"/>
</dbReference>
<dbReference type="Pfam" id="PF13537">
    <property type="entry name" value="GATase_7"/>
    <property type="match status" value="1"/>
</dbReference>
<keyword evidence="7 10" id="KW-0411">Iron-sulfur</keyword>
<dbReference type="GO" id="GO:0004044">
    <property type="term" value="F:amidophosphoribosyltransferase activity"/>
    <property type="evidence" value="ECO:0007669"/>
    <property type="project" value="UniProtKB-UniRule"/>
</dbReference>
<evidence type="ECO:0000256" key="1">
    <source>
        <dbReference type="ARBA" id="ARBA00005209"/>
    </source>
</evidence>
<dbReference type="InterPro" id="IPR017932">
    <property type="entry name" value="GATase_2_dom"/>
</dbReference>
<comment type="function">
    <text evidence="7">Catalyzes the formation of phosphoribosylamine from phosphoribosylpyrophosphate (PRPP) and glutamine.</text>
</comment>
<comment type="pathway">
    <text evidence="1 7 8">Purine metabolism; IMP biosynthesis via de novo pathway; N(1)-(5-phospho-D-ribosyl)glycinamide from 5-phospho-alpha-D-ribose 1-diphosphate: step 1/2.</text>
</comment>
<keyword evidence="3 7" id="KW-0328">Glycosyltransferase</keyword>
<comment type="caution">
    <text evidence="12">The sequence shown here is derived from an EMBL/GenBank/DDBJ whole genome shotgun (WGS) entry which is preliminary data.</text>
</comment>
<keyword evidence="7 10" id="KW-0479">Metal-binding</keyword>
<dbReference type="Gene3D" id="3.60.20.10">
    <property type="entry name" value="Glutamine Phosphoribosylpyrophosphate, subunit 1, domain 1"/>
    <property type="match status" value="1"/>
</dbReference>
<evidence type="ECO:0000256" key="8">
    <source>
        <dbReference type="PIRNR" id="PIRNR000485"/>
    </source>
</evidence>
<keyword evidence="6 7" id="KW-0315">Glutamine amidotransferase</keyword>
<comment type="similarity">
    <text evidence="2 7 8">In the C-terminal section; belongs to the purine/pyrimidine phosphoribosyltransferase family.</text>
</comment>
<dbReference type="InterPro" id="IPR035584">
    <property type="entry name" value="PurF_N"/>
</dbReference>
<dbReference type="GO" id="GO:0046872">
    <property type="term" value="F:metal ion binding"/>
    <property type="evidence" value="ECO:0007669"/>
    <property type="project" value="UniProtKB-KW"/>
</dbReference>
<comment type="cofactor">
    <cofactor evidence="7 10">
        <name>[4Fe-4S] cluster</name>
        <dbReference type="ChEBI" id="CHEBI:49883"/>
    </cofactor>
    <text evidence="7 10">Binds 1 [4Fe-4S] cluster per subunit.</text>
</comment>
<evidence type="ECO:0000256" key="5">
    <source>
        <dbReference type="ARBA" id="ARBA00022755"/>
    </source>
</evidence>
<dbReference type="PIRSF" id="PIRSF000485">
    <property type="entry name" value="Amd_phspho_trans"/>
    <property type="match status" value="1"/>
</dbReference>
<feature type="binding site" evidence="7 10">
    <location>
        <position position="401"/>
    </location>
    <ligand>
        <name>[4Fe-4S] cluster</name>
        <dbReference type="ChEBI" id="CHEBI:49883"/>
    </ligand>
</feature>
<feature type="active site" description="Nucleophile" evidence="7 9">
    <location>
        <position position="21"/>
    </location>
</feature>
<feature type="binding site" evidence="7 10">
    <location>
        <position position="452"/>
    </location>
    <ligand>
        <name>[4Fe-4S] cluster</name>
        <dbReference type="ChEBI" id="CHEBI:49883"/>
    </ligand>
</feature>
<evidence type="ECO:0000313" key="12">
    <source>
        <dbReference type="EMBL" id="HGZ12725.1"/>
    </source>
</evidence>
<dbReference type="EC" id="2.4.2.14" evidence="7"/>
<keyword evidence="7" id="KW-0004">4Fe-4S</keyword>
<evidence type="ECO:0000256" key="4">
    <source>
        <dbReference type="ARBA" id="ARBA00022679"/>
    </source>
</evidence>
<dbReference type="CDD" id="cd00715">
    <property type="entry name" value="GPATase_N"/>
    <property type="match status" value="1"/>
</dbReference>
<dbReference type="InterPro" id="IPR005854">
    <property type="entry name" value="PurF"/>
</dbReference>
<dbReference type="PROSITE" id="PS51278">
    <property type="entry name" value="GATASE_TYPE_2"/>
    <property type="match status" value="1"/>
</dbReference>
<evidence type="ECO:0000256" key="7">
    <source>
        <dbReference type="HAMAP-Rule" id="MF_01931"/>
    </source>
</evidence>
<evidence type="ECO:0000256" key="6">
    <source>
        <dbReference type="ARBA" id="ARBA00022962"/>
    </source>
</evidence>
<accession>A0A7C5EXW8</accession>
<dbReference type="GO" id="GO:0006189">
    <property type="term" value="P:'de novo' IMP biosynthetic process"/>
    <property type="evidence" value="ECO:0007669"/>
    <property type="project" value="UniProtKB-UniRule"/>
</dbReference>
<comment type="catalytic activity">
    <reaction evidence="7 8">
        <text>5-phospho-beta-D-ribosylamine + L-glutamate + diphosphate = 5-phospho-alpha-D-ribose 1-diphosphate + L-glutamine + H2O</text>
        <dbReference type="Rhea" id="RHEA:14905"/>
        <dbReference type="ChEBI" id="CHEBI:15377"/>
        <dbReference type="ChEBI" id="CHEBI:29985"/>
        <dbReference type="ChEBI" id="CHEBI:33019"/>
        <dbReference type="ChEBI" id="CHEBI:58017"/>
        <dbReference type="ChEBI" id="CHEBI:58359"/>
        <dbReference type="ChEBI" id="CHEBI:58681"/>
        <dbReference type="EC" id="2.4.2.14"/>
    </reaction>
</comment>